<dbReference type="PANTHER" id="PTHR43846:SF1">
    <property type="entry name" value="TRNA URIDINE(34) HYDROXYLASE"/>
    <property type="match status" value="1"/>
</dbReference>
<feature type="domain" description="Rhodanese" evidence="1">
    <location>
        <begin position="169"/>
        <end position="262"/>
    </location>
</feature>
<dbReference type="Proteomes" id="UP000242381">
    <property type="component" value="Unassembled WGS sequence"/>
</dbReference>
<dbReference type="SUPFAM" id="SSF52821">
    <property type="entry name" value="Rhodanese/Cell cycle control phosphatase"/>
    <property type="match status" value="1"/>
</dbReference>
<reference evidence="2 3" key="1">
    <citation type="journal article" date="2016" name="Proc. Natl. Acad. Sci. U.S.A.">
        <title>Lipid metabolic changes in an early divergent fungus govern the establishment of a mutualistic symbiosis with endobacteria.</title>
        <authorList>
            <person name="Lastovetsky O.A."/>
            <person name="Gaspar M.L."/>
            <person name="Mondo S.J."/>
            <person name="LaButti K.M."/>
            <person name="Sandor L."/>
            <person name="Grigoriev I.V."/>
            <person name="Henry S.A."/>
            <person name="Pawlowska T.E."/>
        </authorList>
    </citation>
    <scope>NUCLEOTIDE SEQUENCE [LARGE SCALE GENOMIC DNA]</scope>
    <source>
        <strain evidence="2 3">ATCC 11559</strain>
    </source>
</reference>
<dbReference type="AlphaFoldDB" id="A0A1X0SF94"/>
<dbReference type="InterPro" id="IPR022111">
    <property type="entry name" value="Rhodanese_C"/>
</dbReference>
<dbReference type="VEuPathDB" id="FungiDB:BCV72DRAFT_303414"/>
<dbReference type="PANTHER" id="PTHR43846">
    <property type="entry name" value="UPF0176 PROTEIN YCEA"/>
    <property type="match status" value="1"/>
</dbReference>
<protein>
    <submittedName>
        <fullName evidence="2">Rhodanese-like protein</fullName>
    </submittedName>
</protein>
<dbReference type="OMA" id="VDFRNHY"/>
<dbReference type="PROSITE" id="PS50206">
    <property type="entry name" value="RHODANESE_3"/>
    <property type="match status" value="1"/>
</dbReference>
<dbReference type="InterPro" id="IPR001763">
    <property type="entry name" value="Rhodanese-like_dom"/>
</dbReference>
<name>A0A1X0SF94_RHIZD</name>
<evidence type="ECO:0000313" key="3">
    <source>
        <dbReference type="Proteomes" id="UP000242381"/>
    </source>
</evidence>
<dbReference type="InterPro" id="IPR040503">
    <property type="entry name" value="TRHO_N"/>
</dbReference>
<dbReference type="Pfam" id="PF12368">
    <property type="entry name" value="Rhodanese_C"/>
    <property type="match status" value="1"/>
</dbReference>
<gene>
    <name evidence="2" type="ORF">BCV71DRAFT_98752</name>
</gene>
<evidence type="ECO:0000259" key="1">
    <source>
        <dbReference type="PROSITE" id="PS50206"/>
    </source>
</evidence>
<dbReference type="Pfam" id="PF00581">
    <property type="entry name" value="Rhodanese"/>
    <property type="match status" value="1"/>
</dbReference>
<proteinExistence type="predicted"/>
<dbReference type="SMART" id="SM00450">
    <property type="entry name" value="RHOD"/>
    <property type="match status" value="1"/>
</dbReference>
<dbReference type="Pfam" id="PF17773">
    <property type="entry name" value="UPF0176_N"/>
    <property type="match status" value="1"/>
</dbReference>
<organism evidence="2 3">
    <name type="scientific">Rhizopus microsporus</name>
    <dbReference type="NCBI Taxonomy" id="58291"/>
    <lineage>
        <taxon>Eukaryota</taxon>
        <taxon>Fungi</taxon>
        <taxon>Fungi incertae sedis</taxon>
        <taxon>Mucoromycota</taxon>
        <taxon>Mucoromycotina</taxon>
        <taxon>Mucoromycetes</taxon>
        <taxon>Mucorales</taxon>
        <taxon>Mucorineae</taxon>
        <taxon>Rhizopodaceae</taxon>
        <taxon>Rhizopus</taxon>
    </lineage>
</organism>
<dbReference type="Gene3D" id="3.30.70.100">
    <property type="match status" value="1"/>
</dbReference>
<sequence>MTDLATHIPTSELSTCTPVLRNQPVSKIENYDPTTYKTLAFYKFYEFTQPQLEELREKLLIDLGELGIVGRIYISKEGINAQMACPEECLPKLQEYVEKSIKPLVGGDLMDLNLGTEHGKRSFRALHVRIRKQLIVDGLDPSSYDLNNVPSHLSPAEWHEKLTTYEKQHGKKPILIDMRNHYESSIGFFEGAIRPDADTYKDCIKAMNEICAEVPKDEEIFMYCTGGIRCTKAGAILQSASGFKKVHLVDGGITAYGRWIAEQKDKESLFKGKNFTFDARMGEKITDDVFGKCQICGQPCNRYQNCSHSSCNILMLCCPSCSAQFLNTCARLKCYDTVHEFVNSASEHFKPDGPVMVNGVRAFVKQGEKNMDRESSRVVIGKQGVKCDNEHNRRIRAIEVLGEPGEVLKEWAKAGRDLPPKPDVTMNSEV</sequence>
<dbReference type="NCBIfam" id="NF001133">
    <property type="entry name" value="PRK00142.1-1"/>
    <property type="match status" value="1"/>
</dbReference>
<dbReference type="EMBL" id="KV921262">
    <property type="protein sequence ID" value="ORE22953.1"/>
    <property type="molecule type" value="Genomic_DNA"/>
</dbReference>
<evidence type="ECO:0000313" key="2">
    <source>
        <dbReference type="EMBL" id="ORE22953.1"/>
    </source>
</evidence>
<accession>A0A1X0SF94</accession>
<dbReference type="Gene3D" id="3.40.250.10">
    <property type="entry name" value="Rhodanese-like domain"/>
    <property type="match status" value="1"/>
</dbReference>
<dbReference type="InterPro" id="IPR036873">
    <property type="entry name" value="Rhodanese-like_dom_sf"/>
</dbReference>